<accession>A0A6C0E6X5</accession>
<protein>
    <submittedName>
        <fullName evidence="2">Uncharacterized protein</fullName>
    </submittedName>
</protein>
<keyword evidence="1" id="KW-0812">Transmembrane</keyword>
<sequence length="81" mass="9410">MLFGLARETFQNLLSSREGFQQDNENLALFLALVLWLLLLLVVARFLWNDVLVNVVTFAKPIKELWQIFGLVLLFDIMCPK</sequence>
<evidence type="ECO:0000313" key="2">
    <source>
        <dbReference type="EMBL" id="QHT24927.1"/>
    </source>
</evidence>
<name>A0A6C0E6X5_9ZZZZ</name>
<proteinExistence type="predicted"/>
<keyword evidence="1" id="KW-0472">Membrane</keyword>
<reference evidence="2" key="1">
    <citation type="journal article" date="2020" name="Nature">
        <title>Giant virus diversity and host interactions through global metagenomics.</title>
        <authorList>
            <person name="Schulz F."/>
            <person name="Roux S."/>
            <person name="Paez-Espino D."/>
            <person name="Jungbluth S."/>
            <person name="Walsh D.A."/>
            <person name="Denef V.J."/>
            <person name="McMahon K.D."/>
            <person name="Konstantinidis K.T."/>
            <person name="Eloe-Fadrosh E.A."/>
            <person name="Kyrpides N.C."/>
            <person name="Woyke T."/>
        </authorList>
    </citation>
    <scope>NUCLEOTIDE SEQUENCE</scope>
    <source>
        <strain evidence="2">GVMAG-M-3300023179-150</strain>
    </source>
</reference>
<feature type="transmembrane region" description="Helical" evidence="1">
    <location>
        <begin position="27"/>
        <end position="48"/>
    </location>
</feature>
<dbReference type="EMBL" id="MN739751">
    <property type="protein sequence ID" value="QHT24927.1"/>
    <property type="molecule type" value="Genomic_DNA"/>
</dbReference>
<dbReference type="AlphaFoldDB" id="A0A6C0E6X5"/>
<evidence type="ECO:0000256" key="1">
    <source>
        <dbReference type="SAM" id="Phobius"/>
    </source>
</evidence>
<keyword evidence="1" id="KW-1133">Transmembrane helix</keyword>
<organism evidence="2">
    <name type="scientific">viral metagenome</name>
    <dbReference type="NCBI Taxonomy" id="1070528"/>
    <lineage>
        <taxon>unclassified sequences</taxon>
        <taxon>metagenomes</taxon>
        <taxon>organismal metagenomes</taxon>
    </lineage>
</organism>